<sequence length="61" mass="7019">MQIEQCRKIILLTRLRERARRRIESHSKAGNAGVAQIYVCIDAWLEGQMGHVISEGRRASR</sequence>
<protein>
    <submittedName>
        <fullName evidence="1">Uncharacterized protein</fullName>
    </submittedName>
</protein>
<dbReference type="STRING" id="1121022.GCA_000376105_00025"/>
<dbReference type="Proteomes" id="UP000017837">
    <property type="component" value="Unassembled WGS sequence"/>
</dbReference>
<dbReference type="PATRIC" id="fig|1121022.4.peg.4651"/>
<accession>V4NC12</accession>
<proteinExistence type="predicted"/>
<gene>
    <name evidence="1" type="ORF">ABENE_22715</name>
</gene>
<dbReference type="EMBL" id="AWGB01000104">
    <property type="protein sequence ID" value="ESQ79462.1"/>
    <property type="molecule type" value="Genomic_DNA"/>
</dbReference>
<name>V4NC12_9CAUL</name>
<dbReference type="AlphaFoldDB" id="V4NC12"/>
<keyword evidence="2" id="KW-1185">Reference proteome</keyword>
<reference evidence="1 2" key="1">
    <citation type="journal article" date="2014" name="Nature">
        <title>Sequential evolution of bacterial morphology by co-option of a developmental regulator.</title>
        <authorList>
            <person name="Jiang C."/>
            <person name="Brown P.J."/>
            <person name="Ducret A."/>
            <person name="Brun Y.V."/>
        </authorList>
    </citation>
    <scope>NUCLEOTIDE SEQUENCE [LARGE SCALE GENOMIC DNA]</scope>
    <source>
        <strain evidence="1 2">DSM 16100</strain>
    </source>
</reference>
<organism evidence="1 2">
    <name type="scientific">Asticcacaulis benevestitus DSM 16100 = ATCC BAA-896</name>
    <dbReference type="NCBI Taxonomy" id="1121022"/>
    <lineage>
        <taxon>Bacteria</taxon>
        <taxon>Pseudomonadati</taxon>
        <taxon>Pseudomonadota</taxon>
        <taxon>Alphaproteobacteria</taxon>
        <taxon>Caulobacterales</taxon>
        <taxon>Caulobacteraceae</taxon>
        <taxon>Asticcacaulis</taxon>
    </lineage>
</organism>
<comment type="caution">
    <text evidence="1">The sequence shown here is derived from an EMBL/GenBank/DDBJ whole genome shotgun (WGS) entry which is preliminary data.</text>
</comment>
<evidence type="ECO:0000313" key="2">
    <source>
        <dbReference type="Proteomes" id="UP000017837"/>
    </source>
</evidence>
<dbReference type="RefSeq" id="WP_018079713.1">
    <property type="nucleotide sequence ID" value="NZ_AQWM01000001.1"/>
</dbReference>
<evidence type="ECO:0000313" key="1">
    <source>
        <dbReference type="EMBL" id="ESQ79462.1"/>
    </source>
</evidence>